<gene>
    <name evidence="2" type="ORF">MJ923_00650</name>
</gene>
<reference evidence="2 3" key="1">
    <citation type="submission" date="2022-02" db="EMBL/GenBank/DDBJ databases">
        <title>The genome sequence of Shewanella sp. 3B26.</title>
        <authorList>
            <person name="Du J."/>
        </authorList>
    </citation>
    <scope>NUCLEOTIDE SEQUENCE [LARGE SCALE GENOMIC DNA]</scope>
    <source>
        <strain evidence="2 3">3B26</strain>
    </source>
</reference>
<dbReference type="PROSITE" id="PS00409">
    <property type="entry name" value="PROKAR_NTER_METHYL"/>
    <property type="match status" value="1"/>
</dbReference>
<evidence type="ECO:0000313" key="3">
    <source>
        <dbReference type="Proteomes" id="UP001297581"/>
    </source>
</evidence>
<dbReference type="NCBIfam" id="TIGR02532">
    <property type="entry name" value="IV_pilin_GFxxxE"/>
    <property type="match status" value="1"/>
</dbReference>
<proteinExistence type="predicted"/>
<keyword evidence="1" id="KW-1133">Transmembrane helix</keyword>
<evidence type="ECO:0000313" key="2">
    <source>
        <dbReference type="EMBL" id="MCH4292808.1"/>
    </source>
</evidence>
<name>A0AAJ1BDM4_9GAMM</name>
<keyword evidence="1" id="KW-0472">Membrane</keyword>
<sequence>MRMLSRRSRGFTLVEMVTVILVLGVLAVGVSSFIIFGTRIFIESSAVEQVTGESRYAIERMTRDIRSALPGSPRLASGSAGSESWQCLELVPIAASSSYVALGLAPGPAAKTATVFRDAPVSTVAAGQWAFVYPLTSDDVYGSFPGNLGKRFVLEKVTASASSIELEFPNAVRFAEASPRRRMYFSNQPVSYCFVQSLGGGGINLWRYGNYGFSAAQPDLLTLRANGSAALMAQNLTSPQPLSLQGSTLINNAVVQMAIGFAVNGQTFEYQHQVQMINVP</sequence>
<dbReference type="AlphaFoldDB" id="A0AAJ1BDM4"/>
<accession>A0AAJ1BDM4</accession>
<dbReference type="Pfam" id="PF07963">
    <property type="entry name" value="N_methyl"/>
    <property type="match status" value="1"/>
</dbReference>
<feature type="transmembrane region" description="Helical" evidence="1">
    <location>
        <begin position="12"/>
        <end position="36"/>
    </location>
</feature>
<dbReference type="Proteomes" id="UP001297581">
    <property type="component" value="Unassembled WGS sequence"/>
</dbReference>
<organism evidence="2 3">
    <name type="scientific">Shewanella zhuhaiensis</name>
    <dbReference type="NCBI Taxonomy" id="2919576"/>
    <lineage>
        <taxon>Bacteria</taxon>
        <taxon>Pseudomonadati</taxon>
        <taxon>Pseudomonadota</taxon>
        <taxon>Gammaproteobacteria</taxon>
        <taxon>Alteromonadales</taxon>
        <taxon>Shewanellaceae</taxon>
        <taxon>Shewanella</taxon>
    </lineage>
</organism>
<dbReference type="RefSeq" id="WP_240589466.1">
    <property type="nucleotide sequence ID" value="NZ_JAKUDL010000001.1"/>
</dbReference>
<evidence type="ECO:0000256" key="1">
    <source>
        <dbReference type="SAM" id="Phobius"/>
    </source>
</evidence>
<keyword evidence="1" id="KW-0812">Transmembrane</keyword>
<dbReference type="EMBL" id="JAKUDL010000001">
    <property type="protein sequence ID" value="MCH4292808.1"/>
    <property type="molecule type" value="Genomic_DNA"/>
</dbReference>
<keyword evidence="3" id="KW-1185">Reference proteome</keyword>
<comment type="caution">
    <text evidence="2">The sequence shown here is derived from an EMBL/GenBank/DDBJ whole genome shotgun (WGS) entry which is preliminary data.</text>
</comment>
<protein>
    <submittedName>
        <fullName evidence="2">Type II secretion system GspH family protein</fullName>
    </submittedName>
</protein>
<dbReference type="InterPro" id="IPR012902">
    <property type="entry name" value="N_methyl_site"/>
</dbReference>